<gene>
    <name evidence="2" type="ORF">LTR16_004781</name>
</gene>
<keyword evidence="3" id="KW-1185">Reference proteome</keyword>
<feature type="compositionally biased region" description="Basic and acidic residues" evidence="1">
    <location>
        <begin position="425"/>
        <end position="442"/>
    </location>
</feature>
<feature type="compositionally biased region" description="Polar residues" evidence="1">
    <location>
        <begin position="497"/>
        <end position="513"/>
    </location>
</feature>
<feature type="compositionally biased region" description="Basic and acidic residues" evidence="1">
    <location>
        <begin position="82"/>
        <end position="94"/>
    </location>
</feature>
<dbReference type="EMBL" id="JAVRRA010017094">
    <property type="protein sequence ID" value="KAK5200820.1"/>
    <property type="molecule type" value="Genomic_DNA"/>
</dbReference>
<feature type="region of interest" description="Disordered" evidence="1">
    <location>
        <begin position="177"/>
        <end position="467"/>
    </location>
</feature>
<name>A0ABR0LMV4_9PEZI</name>
<feature type="compositionally biased region" description="Basic and acidic residues" evidence="1">
    <location>
        <begin position="388"/>
        <end position="412"/>
    </location>
</feature>
<feature type="compositionally biased region" description="Polar residues" evidence="1">
    <location>
        <begin position="7"/>
        <end position="31"/>
    </location>
</feature>
<accession>A0ABR0LMV4</accession>
<feature type="compositionally biased region" description="Basic residues" evidence="1">
    <location>
        <begin position="293"/>
        <end position="302"/>
    </location>
</feature>
<protein>
    <submittedName>
        <fullName evidence="2">Uncharacterized protein</fullName>
    </submittedName>
</protein>
<proteinExistence type="predicted"/>
<sequence length="537" mass="57100">MLPSLPPSQETSRASSTHGSDEFQSALQSPAFSEHGEDPFIGIADPTVGDRGLGEEDILDSQQTTPKASEFPPDIMSVPHYDNADTSRLSHLEGRSATSLPEVAPSEVVSPPSSASYSDSCVDSTQLAQLPSELSRLPTLPMSRPSSPYEEALPSASDLMNNVAGAAIVGAAAGLTRHGMSSTSDGPLSRDVWGDDSDRTESIGEKEHDESSVNEESTPAEVPARPPLSRSGSSKKDKKGAKEMKLGRASISESSTPLSLEKRKVIQQQDAQDAVNSWFEPAPPVEDVTKKEKKDKKRKKSRGVSFSAAAGPPVESTAVREGIETGISDTQTAGVGEDVPLRAPDAAFELPSAIATEPPTLLASRDEIKESPGDLGPKTAPLNELAVEEQHHDAHVTEKRTPKSPGIEREADLVPATDESVSTMKEPKSKGEKKKEQKESSRGWDPSEPANGAATSIKTIPDVPASPSSMQIYTVVDASAVPLPSTPPDESAFSEDIISTRSTDPQSDASFSMSKPKKGKDKEKQYSDMWVDEATEP</sequence>
<feature type="compositionally biased region" description="Low complexity" evidence="1">
    <location>
        <begin position="99"/>
        <end position="124"/>
    </location>
</feature>
<feature type="region of interest" description="Disordered" evidence="1">
    <location>
        <begin position="1"/>
        <end position="154"/>
    </location>
</feature>
<evidence type="ECO:0000313" key="3">
    <source>
        <dbReference type="Proteomes" id="UP001357485"/>
    </source>
</evidence>
<evidence type="ECO:0000313" key="2">
    <source>
        <dbReference type="EMBL" id="KAK5200820.1"/>
    </source>
</evidence>
<comment type="caution">
    <text evidence="2">The sequence shown here is derived from an EMBL/GenBank/DDBJ whole genome shotgun (WGS) entry which is preliminary data.</text>
</comment>
<reference evidence="2 3" key="1">
    <citation type="submission" date="2023-08" db="EMBL/GenBank/DDBJ databases">
        <title>Black Yeasts Isolated from many extreme environments.</title>
        <authorList>
            <person name="Coleine C."/>
            <person name="Stajich J.E."/>
            <person name="Selbmann L."/>
        </authorList>
    </citation>
    <scope>NUCLEOTIDE SEQUENCE [LARGE SCALE GENOMIC DNA]</scope>
    <source>
        <strain evidence="2 3">CCFEE 536</strain>
    </source>
</reference>
<feature type="compositionally biased region" description="Polar residues" evidence="1">
    <location>
        <begin position="266"/>
        <end position="275"/>
    </location>
</feature>
<feature type="region of interest" description="Disordered" evidence="1">
    <location>
        <begin position="480"/>
        <end position="537"/>
    </location>
</feature>
<dbReference type="Proteomes" id="UP001357485">
    <property type="component" value="Unassembled WGS sequence"/>
</dbReference>
<organism evidence="2 3">
    <name type="scientific">Cryomyces antarcticus</name>
    <dbReference type="NCBI Taxonomy" id="329879"/>
    <lineage>
        <taxon>Eukaryota</taxon>
        <taxon>Fungi</taxon>
        <taxon>Dikarya</taxon>
        <taxon>Ascomycota</taxon>
        <taxon>Pezizomycotina</taxon>
        <taxon>Dothideomycetes</taxon>
        <taxon>Dothideomycetes incertae sedis</taxon>
        <taxon>Cryomyces</taxon>
    </lineage>
</organism>
<feature type="compositionally biased region" description="Basic and acidic residues" evidence="1">
    <location>
        <begin position="192"/>
        <end position="211"/>
    </location>
</feature>
<evidence type="ECO:0000256" key="1">
    <source>
        <dbReference type="SAM" id="MobiDB-lite"/>
    </source>
</evidence>
<feature type="non-terminal residue" evidence="2">
    <location>
        <position position="537"/>
    </location>
</feature>